<proteinExistence type="predicted"/>
<feature type="region of interest" description="Disordered" evidence="1">
    <location>
        <begin position="1"/>
        <end position="32"/>
    </location>
</feature>
<protein>
    <submittedName>
        <fullName evidence="2">Uncharacterized protein</fullName>
    </submittedName>
</protein>
<feature type="compositionally biased region" description="Basic residues" evidence="1">
    <location>
        <begin position="1"/>
        <end position="12"/>
    </location>
</feature>
<organism evidence="2 3">
    <name type="scientific">Linum trigynum</name>
    <dbReference type="NCBI Taxonomy" id="586398"/>
    <lineage>
        <taxon>Eukaryota</taxon>
        <taxon>Viridiplantae</taxon>
        <taxon>Streptophyta</taxon>
        <taxon>Embryophyta</taxon>
        <taxon>Tracheophyta</taxon>
        <taxon>Spermatophyta</taxon>
        <taxon>Magnoliopsida</taxon>
        <taxon>eudicotyledons</taxon>
        <taxon>Gunneridae</taxon>
        <taxon>Pentapetalae</taxon>
        <taxon>rosids</taxon>
        <taxon>fabids</taxon>
        <taxon>Malpighiales</taxon>
        <taxon>Linaceae</taxon>
        <taxon>Linum</taxon>
    </lineage>
</organism>
<accession>A0AAV2EID9</accession>
<name>A0AAV2EID9_9ROSI</name>
<evidence type="ECO:0000313" key="2">
    <source>
        <dbReference type="EMBL" id="CAL1385472.1"/>
    </source>
</evidence>
<reference evidence="2 3" key="1">
    <citation type="submission" date="2024-04" db="EMBL/GenBank/DDBJ databases">
        <authorList>
            <person name="Fracassetti M."/>
        </authorList>
    </citation>
    <scope>NUCLEOTIDE SEQUENCE [LARGE SCALE GENOMIC DNA]</scope>
</reference>
<dbReference type="EMBL" id="OZ034817">
    <property type="protein sequence ID" value="CAL1385472.1"/>
    <property type="molecule type" value="Genomic_DNA"/>
</dbReference>
<dbReference type="Proteomes" id="UP001497516">
    <property type="component" value="Chromosome 4"/>
</dbReference>
<evidence type="ECO:0000256" key="1">
    <source>
        <dbReference type="SAM" id="MobiDB-lite"/>
    </source>
</evidence>
<sequence>MRDKRPRYSKKNTKYEKAMSLHGRGTWTRDKKARREWKKLSLRRPCRLKRRAMSPQEKGHVHDWEVHGRVTTVAMDGRKTK</sequence>
<keyword evidence="3" id="KW-1185">Reference proteome</keyword>
<evidence type="ECO:0000313" key="3">
    <source>
        <dbReference type="Proteomes" id="UP001497516"/>
    </source>
</evidence>
<dbReference type="AlphaFoldDB" id="A0AAV2EID9"/>
<gene>
    <name evidence="2" type="ORF">LTRI10_LOCUS26606</name>
</gene>